<dbReference type="Pfam" id="PF03480">
    <property type="entry name" value="DctP"/>
    <property type="match status" value="1"/>
</dbReference>
<evidence type="ECO:0000313" key="3">
    <source>
        <dbReference type="EMBL" id="PVY61706.1"/>
    </source>
</evidence>
<gene>
    <name evidence="3" type="ORF">C7440_2437</name>
</gene>
<sequence length="343" mass="37529">MKPIQRKLYFASAFALLLSSSANAEPVSLRLHHFVPAQQNVAAHALAPWAKKVAEDSNGEVKIQLFPSMQLGGRPSDLFDQAKDGVVDIVWTVLGYTPGRFPRSEVFELPFSSGAGEPASRAFWEYVNQNAQEEFREVKLLAVHVHGPGLFHTRDPINTLEDIKGMKIRGGSRVVNHLLEEVGAVAVGLPVPAVTEALSKGVITGATLPWEVTPSLKITQIVKNHTSFAGDKGLYTQTFAMVMNKASYEKLSIDQKKAIDDNIGIELSAAFGRVMDQGDAEGLALAKKTDNNIVELDAAETNRWKQAASRVRDIWYEEVAAKGIDGPKLAENAEKLIDHYSKD</sequence>
<evidence type="ECO:0000313" key="4">
    <source>
        <dbReference type="Proteomes" id="UP000246145"/>
    </source>
</evidence>
<dbReference type="OrthoDB" id="9177965at2"/>
<dbReference type="InterPro" id="IPR038404">
    <property type="entry name" value="TRAP_DctP_sf"/>
</dbReference>
<reference evidence="3 4" key="1">
    <citation type="submission" date="2018-04" db="EMBL/GenBank/DDBJ databases">
        <title>Genomic Encyclopedia of Type Strains, Phase IV (KMG-IV): sequencing the most valuable type-strain genomes for metagenomic binning, comparative biology and taxonomic classification.</title>
        <authorList>
            <person name="Goeker M."/>
        </authorList>
    </citation>
    <scope>NUCLEOTIDE SEQUENCE [LARGE SCALE GENOMIC DNA]</scope>
    <source>
        <strain evidence="3 4">DSM 10065</strain>
    </source>
</reference>
<protein>
    <submittedName>
        <fullName evidence="3">TRAP-type C4-dicarboxylate transport system substrate-binding protein</fullName>
    </submittedName>
</protein>
<dbReference type="GO" id="GO:0055085">
    <property type="term" value="P:transmembrane transport"/>
    <property type="evidence" value="ECO:0007669"/>
    <property type="project" value="InterPro"/>
</dbReference>
<dbReference type="EMBL" id="QEKO01000003">
    <property type="protein sequence ID" value="PVY61706.1"/>
    <property type="molecule type" value="Genomic_DNA"/>
</dbReference>
<accession>A0A2U1CL13</accession>
<comment type="caution">
    <text evidence="3">The sequence shown here is derived from an EMBL/GenBank/DDBJ whole genome shotgun (WGS) entry which is preliminary data.</text>
</comment>
<proteinExistence type="predicted"/>
<keyword evidence="4" id="KW-1185">Reference proteome</keyword>
<feature type="chain" id="PRO_5015788106" evidence="2">
    <location>
        <begin position="25"/>
        <end position="343"/>
    </location>
</feature>
<dbReference type="CDD" id="cd13665">
    <property type="entry name" value="PBP2_TRAP_Dctp3_4"/>
    <property type="match status" value="1"/>
</dbReference>
<evidence type="ECO:0000256" key="1">
    <source>
        <dbReference type="ARBA" id="ARBA00022729"/>
    </source>
</evidence>
<keyword evidence="1 2" id="KW-0732">Signal</keyword>
<feature type="signal peptide" evidence="2">
    <location>
        <begin position="1"/>
        <end position="24"/>
    </location>
</feature>
<dbReference type="Proteomes" id="UP000246145">
    <property type="component" value="Unassembled WGS sequence"/>
</dbReference>
<dbReference type="Gene3D" id="3.40.190.170">
    <property type="entry name" value="Bacterial extracellular solute-binding protein, family 7"/>
    <property type="match status" value="1"/>
</dbReference>
<dbReference type="NCBIfam" id="NF037995">
    <property type="entry name" value="TRAP_S1"/>
    <property type="match status" value="1"/>
</dbReference>
<dbReference type="InterPro" id="IPR018389">
    <property type="entry name" value="DctP_fam"/>
</dbReference>
<organism evidence="3 4">
    <name type="scientific">Pusillimonas noertemannii</name>
    <dbReference type="NCBI Taxonomy" id="305977"/>
    <lineage>
        <taxon>Bacteria</taxon>
        <taxon>Pseudomonadati</taxon>
        <taxon>Pseudomonadota</taxon>
        <taxon>Betaproteobacteria</taxon>
        <taxon>Burkholderiales</taxon>
        <taxon>Alcaligenaceae</taxon>
        <taxon>Pusillimonas</taxon>
    </lineage>
</organism>
<name>A0A2U1CL13_9BURK</name>
<dbReference type="PANTHER" id="PTHR33376:SF15">
    <property type="entry name" value="BLL6794 PROTEIN"/>
    <property type="match status" value="1"/>
</dbReference>
<evidence type="ECO:0000256" key="2">
    <source>
        <dbReference type="SAM" id="SignalP"/>
    </source>
</evidence>
<dbReference type="AlphaFoldDB" id="A0A2U1CL13"/>
<dbReference type="RefSeq" id="WP_116518725.1">
    <property type="nucleotide sequence ID" value="NZ_JACCEX010000003.1"/>
</dbReference>
<dbReference type="PANTHER" id="PTHR33376">
    <property type="match status" value="1"/>
</dbReference>